<evidence type="ECO:0000256" key="1">
    <source>
        <dbReference type="SAM" id="MobiDB-lite"/>
    </source>
</evidence>
<proteinExistence type="predicted"/>
<feature type="region of interest" description="Disordered" evidence="1">
    <location>
        <begin position="1"/>
        <end position="29"/>
    </location>
</feature>
<sequence>MRHRAAPGGEGSAQRQQLVENRQTSLHHC</sequence>
<dbReference type="AlphaFoldDB" id="A0A381R277"/>
<accession>A0A381R277</accession>
<name>A0A381R277_9ZZZZ</name>
<protein>
    <submittedName>
        <fullName evidence="2">Uncharacterized protein</fullName>
    </submittedName>
</protein>
<dbReference type="EMBL" id="UINC01001630">
    <property type="protein sequence ID" value="SUZ85324.1"/>
    <property type="molecule type" value="Genomic_DNA"/>
</dbReference>
<organism evidence="2">
    <name type="scientific">marine metagenome</name>
    <dbReference type="NCBI Taxonomy" id="408172"/>
    <lineage>
        <taxon>unclassified sequences</taxon>
        <taxon>metagenomes</taxon>
        <taxon>ecological metagenomes</taxon>
    </lineage>
</organism>
<gene>
    <name evidence="2" type="ORF">METZ01_LOCUS38178</name>
</gene>
<feature type="compositionally biased region" description="Polar residues" evidence="1">
    <location>
        <begin position="13"/>
        <end position="29"/>
    </location>
</feature>
<reference evidence="2" key="1">
    <citation type="submission" date="2018-05" db="EMBL/GenBank/DDBJ databases">
        <authorList>
            <person name="Lanie J.A."/>
            <person name="Ng W.-L."/>
            <person name="Kazmierczak K.M."/>
            <person name="Andrzejewski T.M."/>
            <person name="Davidsen T.M."/>
            <person name="Wayne K.J."/>
            <person name="Tettelin H."/>
            <person name="Glass J.I."/>
            <person name="Rusch D."/>
            <person name="Podicherti R."/>
            <person name="Tsui H.-C.T."/>
            <person name="Winkler M.E."/>
        </authorList>
    </citation>
    <scope>NUCLEOTIDE SEQUENCE</scope>
</reference>
<evidence type="ECO:0000313" key="2">
    <source>
        <dbReference type="EMBL" id="SUZ85324.1"/>
    </source>
</evidence>